<dbReference type="GO" id="GO:0005634">
    <property type="term" value="C:nucleus"/>
    <property type="evidence" value="ECO:0007669"/>
    <property type="project" value="TreeGrafter"/>
</dbReference>
<name>A0A0D2KBD7_9CHLO</name>
<feature type="domain" description="SNF2 N-terminal" evidence="2">
    <location>
        <begin position="466"/>
        <end position="498"/>
    </location>
</feature>
<feature type="compositionally biased region" description="Gly residues" evidence="1">
    <location>
        <begin position="391"/>
        <end position="403"/>
    </location>
</feature>
<accession>A0A0D2KBD7</accession>
<dbReference type="GO" id="GO:0008094">
    <property type="term" value="F:ATP-dependent activity, acting on DNA"/>
    <property type="evidence" value="ECO:0007669"/>
    <property type="project" value="TreeGrafter"/>
</dbReference>
<dbReference type="EMBL" id="KK104904">
    <property type="protein sequence ID" value="KIY93273.1"/>
    <property type="molecule type" value="Genomic_DNA"/>
</dbReference>
<proteinExistence type="predicted"/>
<dbReference type="GO" id="GO:0006283">
    <property type="term" value="P:transcription-coupled nucleotide-excision repair"/>
    <property type="evidence" value="ECO:0007669"/>
    <property type="project" value="TreeGrafter"/>
</dbReference>
<dbReference type="SUPFAM" id="SSF52540">
    <property type="entry name" value="P-loop containing nucleoside triphosphate hydrolases"/>
    <property type="match status" value="1"/>
</dbReference>
<feature type="compositionally biased region" description="Low complexity" evidence="1">
    <location>
        <begin position="264"/>
        <end position="282"/>
    </location>
</feature>
<dbReference type="PANTHER" id="PTHR45629">
    <property type="entry name" value="SNF2/RAD54 FAMILY MEMBER"/>
    <property type="match status" value="1"/>
</dbReference>
<dbReference type="InterPro" id="IPR027417">
    <property type="entry name" value="P-loop_NTPase"/>
</dbReference>
<keyword evidence="4" id="KW-1185">Reference proteome</keyword>
<feature type="region of interest" description="Disordered" evidence="1">
    <location>
        <begin position="78"/>
        <end position="104"/>
    </location>
</feature>
<evidence type="ECO:0000313" key="3">
    <source>
        <dbReference type="EMBL" id="KIY93273.1"/>
    </source>
</evidence>
<dbReference type="InterPro" id="IPR000330">
    <property type="entry name" value="SNF2_N"/>
</dbReference>
<organism evidence="3 4">
    <name type="scientific">Monoraphidium neglectum</name>
    <dbReference type="NCBI Taxonomy" id="145388"/>
    <lineage>
        <taxon>Eukaryota</taxon>
        <taxon>Viridiplantae</taxon>
        <taxon>Chlorophyta</taxon>
        <taxon>core chlorophytes</taxon>
        <taxon>Chlorophyceae</taxon>
        <taxon>CS clade</taxon>
        <taxon>Sphaeropleales</taxon>
        <taxon>Selenastraceae</taxon>
        <taxon>Monoraphidium</taxon>
    </lineage>
</organism>
<feature type="region of interest" description="Disordered" evidence="1">
    <location>
        <begin position="264"/>
        <end position="445"/>
    </location>
</feature>
<dbReference type="OrthoDB" id="551934at2759"/>
<dbReference type="InterPro" id="IPR050496">
    <property type="entry name" value="SNF2_RAD54_helicase_repair"/>
</dbReference>
<feature type="region of interest" description="Disordered" evidence="1">
    <location>
        <begin position="133"/>
        <end position="196"/>
    </location>
</feature>
<gene>
    <name evidence="3" type="ORF">MNEG_14689</name>
</gene>
<feature type="compositionally biased region" description="Acidic residues" evidence="1">
    <location>
        <begin position="348"/>
        <end position="375"/>
    </location>
</feature>
<evidence type="ECO:0000259" key="2">
    <source>
        <dbReference type="Pfam" id="PF00176"/>
    </source>
</evidence>
<dbReference type="GeneID" id="25732276"/>
<feature type="compositionally biased region" description="Basic and acidic residues" evidence="1">
    <location>
        <begin position="145"/>
        <end position="157"/>
    </location>
</feature>
<dbReference type="PANTHER" id="PTHR45629:SF7">
    <property type="entry name" value="DNA EXCISION REPAIR PROTEIN ERCC-6-RELATED"/>
    <property type="match status" value="1"/>
</dbReference>
<dbReference type="Proteomes" id="UP000054498">
    <property type="component" value="Unassembled WGS sequence"/>
</dbReference>
<feature type="compositionally biased region" description="Low complexity" evidence="1">
    <location>
        <begin position="330"/>
        <end position="347"/>
    </location>
</feature>
<evidence type="ECO:0000256" key="1">
    <source>
        <dbReference type="SAM" id="MobiDB-lite"/>
    </source>
</evidence>
<feature type="region of interest" description="Disordered" evidence="1">
    <location>
        <begin position="224"/>
        <end position="251"/>
    </location>
</feature>
<feature type="compositionally biased region" description="Gly residues" evidence="1">
    <location>
        <begin position="181"/>
        <end position="196"/>
    </location>
</feature>
<reference evidence="3 4" key="1">
    <citation type="journal article" date="2013" name="BMC Genomics">
        <title>Reconstruction of the lipid metabolism for the microalga Monoraphidium neglectum from its genome sequence reveals characteristics suitable for biofuel production.</title>
        <authorList>
            <person name="Bogen C."/>
            <person name="Al-Dilaimi A."/>
            <person name="Albersmeier A."/>
            <person name="Wichmann J."/>
            <person name="Grundmann M."/>
            <person name="Rupp O."/>
            <person name="Lauersen K.J."/>
            <person name="Blifernez-Klassen O."/>
            <person name="Kalinowski J."/>
            <person name="Goesmann A."/>
            <person name="Mussgnug J.H."/>
            <person name="Kruse O."/>
        </authorList>
    </citation>
    <scope>NUCLEOTIDE SEQUENCE [LARGE SCALE GENOMIC DNA]</scope>
    <source>
        <strain evidence="3 4">SAG 48.87</strain>
    </source>
</reference>
<evidence type="ECO:0000313" key="4">
    <source>
        <dbReference type="Proteomes" id="UP000054498"/>
    </source>
</evidence>
<dbReference type="RefSeq" id="XP_013892293.1">
    <property type="nucleotide sequence ID" value="XM_014036839.1"/>
</dbReference>
<dbReference type="KEGG" id="mng:MNEG_14689"/>
<dbReference type="Pfam" id="PF00176">
    <property type="entry name" value="SNF2-rel_dom"/>
    <property type="match status" value="1"/>
</dbReference>
<dbReference type="Gene3D" id="3.40.50.10810">
    <property type="entry name" value="Tandem AAA-ATPase domain"/>
    <property type="match status" value="1"/>
</dbReference>
<feature type="compositionally biased region" description="Basic and acidic residues" evidence="1">
    <location>
        <begin position="376"/>
        <end position="387"/>
    </location>
</feature>
<dbReference type="AlphaFoldDB" id="A0A0D2KBD7"/>
<dbReference type="GO" id="GO:0005524">
    <property type="term" value="F:ATP binding"/>
    <property type="evidence" value="ECO:0007669"/>
    <property type="project" value="InterPro"/>
</dbReference>
<dbReference type="InterPro" id="IPR038718">
    <property type="entry name" value="SNF2-like_sf"/>
</dbReference>
<sequence>MEDGVEPDDFLAQLGVAQVSAEHLEREVLNQGAAASTGVNSAAGGNAADAGTAPLLAQLRAIDRELWELQRVAAAREAVADDGGSGEAVAPTEEERPQQQHPSDGALRPLELAVMSARVSQLQQQRSALAQQAATAGLEAPGLEEQQRRFEEERELQLQRAQGAKGGGRKRQRGAGAASDAGGGGGGGDAPMAGGGLVETERDRLIRLGVLTPFDRLDGFERRVRSAPAPPPAAAAAGAPAPPPHAAATTAAVAQRRAEAVAIGRPPRAPGTPAAAGQQRGPAEVDREFAALLQGHGDGGGDAGLEDGGGNEAAGEGAAGGNVARLMAKAASESAALSGRGSASAEGGSDEDSEVAEAEAAAEEAEGAEFDDVDEGAFRARLDRWEAMRGGSSGSGGGGGGRRTGSAANGDKAPRQGQGPRREEQQQQPGQREGGNGGSDGEEEEDAVFDGGFRVPGWLWSRLFDYQRTAVKWLWELHTQRAGGILGDEMGLGKTIQVGGGVGVVEDSME</sequence>
<feature type="compositionally biased region" description="Gly residues" evidence="1">
    <location>
        <begin position="296"/>
        <end position="320"/>
    </location>
</feature>
<protein>
    <submittedName>
        <fullName evidence="3">DNA excision repair protein ERCC-6</fullName>
    </submittedName>
</protein>
<dbReference type="STRING" id="145388.A0A0D2KBD7"/>